<name>A0ABR2N470_9ASPA</name>
<keyword evidence="3" id="KW-1185">Reference proteome</keyword>
<reference evidence="2 3" key="1">
    <citation type="journal article" date="2022" name="Nat. Plants">
        <title>Genomes of leafy and leafless Platanthera orchids illuminate the evolution of mycoheterotrophy.</title>
        <authorList>
            <person name="Li M.H."/>
            <person name="Liu K.W."/>
            <person name="Li Z."/>
            <person name="Lu H.C."/>
            <person name="Ye Q.L."/>
            <person name="Zhang D."/>
            <person name="Wang J.Y."/>
            <person name="Li Y.F."/>
            <person name="Zhong Z.M."/>
            <person name="Liu X."/>
            <person name="Yu X."/>
            <person name="Liu D.K."/>
            <person name="Tu X.D."/>
            <person name="Liu B."/>
            <person name="Hao Y."/>
            <person name="Liao X.Y."/>
            <person name="Jiang Y.T."/>
            <person name="Sun W.H."/>
            <person name="Chen J."/>
            <person name="Chen Y.Q."/>
            <person name="Ai Y."/>
            <person name="Zhai J.W."/>
            <person name="Wu S.S."/>
            <person name="Zhou Z."/>
            <person name="Hsiao Y.Y."/>
            <person name="Wu W.L."/>
            <person name="Chen Y.Y."/>
            <person name="Lin Y.F."/>
            <person name="Hsu J.L."/>
            <person name="Li C.Y."/>
            <person name="Wang Z.W."/>
            <person name="Zhao X."/>
            <person name="Zhong W.Y."/>
            <person name="Ma X.K."/>
            <person name="Ma L."/>
            <person name="Huang J."/>
            <person name="Chen G.Z."/>
            <person name="Huang M.Z."/>
            <person name="Huang L."/>
            <person name="Peng D.H."/>
            <person name="Luo Y.B."/>
            <person name="Zou S.Q."/>
            <person name="Chen S.P."/>
            <person name="Lan S."/>
            <person name="Tsai W.C."/>
            <person name="Van de Peer Y."/>
            <person name="Liu Z.J."/>
        </authorList>
    </citation>
    <scope>NUCLEOTIDE SEQUENCE [LARGE SCALE GENOMIC DNA]</scope>
    <source>
        <strain evidence="2">Lor288</strain>
    </source>
</reference>
<evidence type="ECO:0000313" key="3">
    <source>
        <dbReference type="Proteomes" id="UP001412067"/>
    </source>
</evidence>
<feature type="compositionally biased region" description="Acidic residues" evidence="1">
    <location>
        <begin position="142"/>
        <end position="152"/>
    </location>
</feature>
<sequence length="542" mass="60615">MAPRTTVGLVTGCELVRTGFSQASDEFRNIILMLEEAGLSFVLEHPCKIMDKEVLEFFATAKLRNDDSLIKSKVAGAKIKIWERRIGQAVMEEQQEVSPAVIPSEIPDALTAGIEGESLPTDAHIVSDISQIARDAVADIQEDSEAVPENEEALNRNDQGAEADVHGTADQELEEDADEDDFMDDEGEDDGNEGQEALETQDLIEPPSDKHAPEIIPENIGARVEGESEKSADAASIPPLEAVLLSNSTGASDEVQGQEVPPDLPLRDNLATHTVNIIQGIVNELKASFDKAQNKMLQRIKKSENLMLKNMVEINHKLDMMDKKFEEKYTVAGQAVTLLMAGLKKNTDTLAVVNQNAHVVANNIQKFDGNMVTLNANQQALALAKARGKRKAQEGTSKETQAEKRIRLSEEDVRNEKWSPVSKNIILDTFWLQEKGEINRNEVYSQYEWEMHKTYEAKRNIFFRTNMATDKAPPPRYYPKPKEYMERQRKKYLAQKLNTWKSQNLNSGQAFIDHQNGQLQLSYSATGGGSNCDYSWKQLRLD</sequence>
<dbReference type="EMBL" id="JBBWWR010000001">
    <property type="protein sequence ID" value="KAK8970940.1"/>
    <property type="molecule type" value="Genomic_DNA"/>
</dbReference>
<dbReference type="Proteomes" id="UP001412067">
    <property type="component" value="Unassembled WGS sequence"/>
</dbReference>
<proteinExistence type="predicted"/>
<evidence type="ECO:0000313" key="2">
    <source>
        <dbReference type="EMBL" id="KAK8970940.1"/>
    </source>
</evidence>
<feature type="region of interest" description="Disordered" evidence="1">
    <location>
        <begin position="142"/>
        <end position="194"/>
    </location>
</feature>
<accession>A0ABR2N470</accession>
<comment type="caution">
    <text evidence="2">The sequence shown here is derived from an EMBL/GenBank/DDBJ whole genome shotgun (WGS) entry which is preliminary data.</text>
</comment>
<evidence type="ECO:0000256" key="1">
    <source>
        <dbReference type="SAM" id="MobiDB-lite"/>
    </source>
</evidence>
<protein>
    <submittedName>
        <fullName evidence="2">Uncharacterized protein</fullName>
    </submittedName>
</protein>
<organism evidence="2 3">
    <name type="scientific">Platanthera guangdongensis</name>
    <dbReference type="NCBI Taxonomy" id="2320717"/>
    <lineage>
        <taxon>Eukaryota</taxon>
        <taxon>Viridiplantae</taxon>
        <taxon>Streptophyta</taxon>
        <taxon>Embryophyta</taxon>
        <taxon>Tracheophyta</taxon>
        <taxon>Spermatophyta</taxon>
        <taxon>Magnoliopsida</taxon>
        <taxon>Liliopsida</taxon>
        <taxon>Asparagales</taxon>
        <taxon>Orchidaceae</taxon>
        <taxon>Orchidoideae</taxon>
        <taxon>Orchideae</taxon>
        <taxon>Orchidinae</taxon>
        <taxon>Platanthera</taxon>
    </lineage>
</organism>
<feature type="compositionally biased region" description="Acidic residues" evidence="1">
    <location>
        <begin position="171"/>
        <end position="193"/>
    </location>
</feature>
<gene>
    <name evidence="2" type="ORF">KSP40_PGU000872</name>
</gene>